<accession>A0A022RAX8</accession>
<dbReference type="eggNOG" id="ENOG502QQ7Y">
    <property type="taxonomic scope" value="Eukaryota"/>
</dbReference>
<keyword evidence="2" id="KW-1185">Reference proteome</keyword>
<dbReference type="EMBL" id="KI630559">
    <property type="protein sequence ID" value="EYU37184.1"/>
    <property type="molecule type" value="Genomic_DNA"/>
</dbReference>
<evidence type="ECO:0000313" key="1">
    <source>
        <dbReference type="EMBL" id="EYU37184.1"/>
    </source>
</evidence>
<gene>
    <name evidence="1" type="ORF">MIMGU_mgv1a0222542mg</name>
</gene>
<dbReference type="AlphaFoldDB" id="A0A022RAX8"/>
<protein>
    <submittedName>
        <fullName evidence="1">Uncharacterized protein</fullName>
    </submittedName>
</protein>
<evidence type="ECO:0000313" key="2">
    <source>
        <dbReference type="Proteomes" id="UP000030748"/>
    </source>
</evidence>
<feature type="non-terminal residue" evidence="1">
    <location>
        <position position="44"/>
    </location>
</feature>
<proteinExistence type="predicted"/>
<name>A0A022RAX8_ERYGU</name>
<dbReference type="Proteomes" id="UP000030748">
    <property type="component" value="Unassembled WGS sequence"/>
</dbReference>
<reference evidence="1 2" key="1">
    <citation type="journal article" date="2013" name="Proc. Natl. Acad. Sci. U.S.A.">
        <title>Fine-scale variation in meiotic recombination in Mimulus inferred from population shotgun sequencing.</title>
        <authorList>
            <person name="Hellsten U."/>
            <person name="Wright K.M."/>
            <person name="Jenkins J."/>
            <person name="Shu S."/>
            <person name="Yuan Y."/>
            <person name="Wessler S.R."/>
            <person name="Schmutz J."/>
            <person name="Willis J.H."/>
            <person name="Rokhsar D.S."/>
        </authorList>
    </citation>
    <scope>NUCLEOTIDE SEQUENCE [LARGE SCALE GENOMIC DNA]</scope>
    <source>
        <strain evidence="2">cv. DUN x IM62</strain>
    </source>
</reference>
<sequence>MPTGLTRSTRILNKFNSLPKVNETDIISAVVSGHLDPSIMASSS</sequence>
<organism evidence="1 2">
    <name type="scientific">Erythranthe guttata</name>
    <name type="common">Yellow monkey flower</name>
    <name type="synonym">Mimulus guttatus</name>
    <dbReference type="NCBI Taxonomy" id="4155"/>
    <lineage>
        <taxon>Eukaryota</taxon>
        <taxon>Viridiplantae</taxon>
        <taxon>Streptophyta</taxon>
        <taxon>Embryophyta</taxon>
        <taxon>Tracheophyta</taxon>
        <taxon>Spermatophyta</taxon>
        <taxon>Magnoliopsida</taxon>
        <taxon>eudicotyledons</taxon>
        <taxon>Gunneridae</taxon>
        <taxon>Pentapetalae</taxon>
        <taxon>asterids</taxon>
        <taxon>lamiids</taxon>
        <taxon>Lamiales</taxon>
        <taxon>Phrymaceae</taxon>
        <taxon>Erythranthe</taxon>
    </lineage>
</organism>